<protein>
    <submittedName>
        <fullName evidence="2">WXG100 family type VII secretion target</fullName>
    </submittedName>
</protein>
<evidence type="ECO:0000313" key="2">
    <source>
        <dbReference type="EMBL" id="MBB4922635.1"/>
    </source>
</evidence>
<dbReference type="AlphaFoldDB" id="A0A7W7VUM6"/>
<comment type="caution">
    <text evidence="2">The sequence shown here is derived from an EMBL/GenBank/DDBJ whole genome shotgun (WGS) entry which is preliminary data.</text>
</comment>
<dbReference type="RefSeq" id="WP_184934775.1">
    <property type="nucleotide sequence ID" value="NZ_JACHJV010000001.1"/>
</dbReference>
<organism evidence="2 3">
    <name type="scientific">Kitasatospora kifunensis</name>
    <name type="common">Streptomyces kifunensis</name>
    <dbReference type="NCBI Taxonomy" id="58351"/>
    <lineage>
        <taxon>Bacteria</taxon>
        <taxon>Bacillati</taxon>
        <taxon>Actinomycetota</taxon>
        <taxon>Actinomycetes</taxon>
        <taxon>Kitasatosporales</taxon>
        <taxon>Streptomycetaceae</taxon>
        <taxon>Kitasatospora</taxon>
    </lineage>
</organism>
<dbReference type="Pfam" id="PF25547">
    <property type="entry name" value="WXG100_2"/>
    <property type="match status" value="1"/>
</dbReference>
<reference evidence="2 3" key="1">
    <citation type="submission" date="2020-08" db="EMBL/GenBank/DDBJ databases">
        <title>Sequencing the genomes of 1000 actinobacteria strains.</title>
        <authorList>
            <person name="Klenk H.-P."/>
        </authorList>
    </citation>
    <scope>NUCLEOTIDE SEQUENCE [LARGE SCALE GENOMIC DNA]</scope>
    <source>
        <strain evidence="2 3">DSM 41654</strain>
    </source>
</reference>
<evidence type="ECO:0000259" key="1">
    <source>
        <dbReference type="Pfam" id="PF25547"/>
    </source>
</evidence>
<keyword evidence="3" id="KW-1185">Reference proteome</keyword>
<dbReference type="InterPro" id="IPR057746">
    <property type="entry name" value="CpnT-like_N"/>
</dbReference>
<gene>
    <name evidence="2" type="ORF">FHR34_001628</name>
</gene>
<dbReference type="EMBL" id="JACHJV010000001">
    <property type="protein sequence ID" value="MBB4922635.1"/>
    <property type="molecule type" value="Genomic_DNA"/>
</dbReference>
<dbReference type="Proteomes" id="UP000540506">
    <property type="component" value="Unassembled WGS sequence"/>
</dbReference>
<dbReference type="SUPFAM" id="SSF140453">
    <property type="entry name" value="EsxAB dimer-like"/>
    <property type="match status" value="1"/>
</dbReference>
<sequence length="377" mass="39139">MSVNSWIDSKVMDVLQALGIELPGGDGDKLRTVAGAWDTMGNEISTVAQAIDTTVHSMDQGDWSGPAYNAFLSHWGDQKKAFEDIAKHFHEIAKGLRDYADQIDSINESIIDIATQIAEMEVAGAALSLFTGFISDLVANTAVAAKAAKIFDLVKVFTSAAEKVTELLKKFFDLSEEMAATIEKFLTAAAEFGGKFGKNFLKNFATNLAADYGSAVGQQALSGQPITYGTDFTNARRAATGTALFAAGGASAAEELKLSGGVANILKGDGRVGNAANGALGNIAGGLSQDLQNGSNGSTLWQDALTNAITGSVGNAANKEYADMATKEGLIGGKNRSDKAKLRDAALEQGFGTGLNAAIYSAGSGIETDAQNLAQGK</sequence>
<dbReference type="Gene3D" id="1.10.287.1060">
    <property type="entry name" value="ESAT-6-like"/>
    <property type="match status" value="1"/>
</dbReference>
<name>A0A7W7VUM6_KITKI</name>
<evidence type="ECO:0000313" key="3">
    <source>
        <dbReference type="Proteomes" id="UP000540506"/>
    </source>
</evidence>
<proteinExistence type="predicted"/>
<accession>A0A7W7VUM6</accession>
<feature type="domain" description="Outer membrane channel protein CpnT-like N-terminal" evidence="1">
    <location>
        <begin position="22"/>
        <end position="148"/>
    </location>
</feature>
<dbReference type="InterPro" id="IPR036689">
    <property type="entry name" value="ESAT-6-like_sf"/>
</dbReference>